<reference evidence="1" key="1">
    <citation type="journal article" date="2014" name="Front. Microbiol.">
        <title>High frequency of phylogenetically diverse reductive dehalogenase-homologous genes in deep subseafloor sedimentary metagenomes.</title>
        <authorList>
            <person name="Kawai M."/>
            <person name="Futagami T."/>
            <person name="Toyoda A."/>
            <person name="Takaki Y."/>
            <person name="Nishi S."/>
            <person name="Hori S."/>
            <person name="Arai W."/>
            <person name="Tsubouchi T."/>
            <person name="Morono Y."/>
            <person name="Uchiyama I."/>
            <person name="Ito T."/>
            <person name="Fujiyama A."/>
            <person name="Inagaki F."/>
            <person name="Takami H."/>
        </authorList>
    </citation>
    <scope>NUCLEOTIDE SEQUENCE</scope>
    <source>
        <strain evidence="1">Expedition CK06-06</strain>
    </source>
</reference>
<name>X1DKA3_9ZZZZ</name>
<accession>X1DKA3</accession>
<organism evidence="1">
    <name type="scientific">marine sediment metagenome</name>
    <dbReference type="NCBI Taxonomy" id="412755"/>
    <lineage>
        <taxon>unclassified sequences</taxon>
        <taxon>metagenomes</taxon>
        <taxon>ecological metagenomes</taxon>
    </lineage>
</organism>
<comment type="caution">
    <text evidence="1">The sequence shown here is derived from an EMBL/GenBank/DDBJ whole genome shotgun (WGS) entry which is preliminary data.</text>
</comment>
<sequence>MTKNSENNFAYFSFSDVLLKTISPVYQQYREIFAATMQGIFIGELTVEEGLDIVVQKVNKLLDDYYEENPVK</sequence>
<protein>
    <submittedName>
        <fullName evidence="1">Uncharacterized protein</fullName>
    </submittedName>
</protein>
<dbReference type="EMBL" id="BART01036216">
    <property type="protein sequence ID" value="GAH08710.1"/>
    <property type="molecule type" value="Genomic_DNA"/>
</dbReference>
<dbReference type="AlphaFoldDB" id="X1DKA3"/>
<gene>
    <name evidence="1" type="ORF">S01H4_61174</name>
</gene>
<evidence type="ECO:0000313" key="1">
    <source>
        <dbReference type="EMBL" id="GAH08710.1"/>
    </source>
</evidence>
<proteinExistence type="predicted"/>